<protein>
    <recommendedName>
        <fullName evidence="3">HD domain-containing protein</fullName>
    </recommendedName>
</protein>
<proteinExistence type="predicted"/>
<evidence type="ECO:0008006" key="3">
    <source>
        <dbReference type="Google" id="ProtNLM"/>
    </source>
</evidence>
<sequence length="244" mass="27690">MDNQKNIKRFESLLEKVNRNGVNELINYIRTDTDFYSAPASTQFHLACEGGLLLHSLNIYDFLAIKKLCLVWNKVLKDISDESLILVALLHDLCKANFYTKGTRNQKTYDADKVAAAPKGEVKHDGMGDFIWESVERYVIDDKMPLGHGEKSVILINRFINLTTDEIMAIRWHMGFSEEKSLYPSLGKAMEEYPLVLALHEADLEGSKIIEGPFGNKAEANDILLEIVERPAQNNDNDEPNPFD</sequence>
<accession>A0A1M7YLC5</accession>
<evidence type="ECO:0000313" key="1">
    <source>
        <dbReference type="EMBL" id="SHO53430.1"/>
    </source>
</evidence>
<name>A0A1M7YLC5_9FIRM</name>
<dbReference type="Proteomes" id="UP000184612">
    <property type="component" value="Unassembled WGS sequence"/>
</dbReference>
<organism evidence="1 2">
    <name type="scientific">Anaerocolumna xylanovorans DSM 12503</name>
    <dbReference type="NCBI Taxonomy" id="1121345"/>
    <lineage>
        <taxon>Bacteria</taxon>
        <taxon>Bacillati</taxon>
        <taxon>Bacillota</taxon>
        <taxon>Clostridia</taxon>
        <taxon>Lachnospirales</taxon>
        <taxon>Lachnospiraceae</taxon>
        <taxon>Anaerocolumna</taxon>
    </lineage>
</organism>
<dbReference type="RefSeq" id="WP_073590747.1">
    <property type="nucleotide sequence ID" value="NZ_FRFD01000013.1"/>
</dbReference>
<dbReference type="EMBL" id="FRFD01000013">
    <property type="protein sequence ID" value="SHO53430.1"/>
    <property type="molecule type" value="Genomic_DNA"/>
</dbReference>
<keyword evidence="2" id="KW-1185">Reference proteome</keyword>
<dbReference type="AlphaFoldDB" id="A0A1M7YLC5"/>
<reference evidence="1 2" key="1">
    <citation type="submission" date="2016-12" db="EMBL/GenBank/DDBJ databases">
        <authorList>
            <person name="Song W.-J."/>
            <person name="Kurnit D.M."/>
        </authorList>
    </citation>
    <scope>NUCLEOTIDE SEQUENCE [LARGE SCALE GENOMIC DNA]</scope>
    <source>
        <strain evidence="1 2">DSM 12503</strain>
    </source>
</reference>
<evidence type="ECO:0000313" key="2">
    <source>
        <dbReference type="Proteomes" id="UP000184612"/>
    </source>
</evidence>
<gene>
    <name evidence="1" type="ORF">SAMN02745217_04119</name>
</gene>
<dbReference type="STRING" id="1121345.SAMN02745217_04119"/>